<dbReference type="InterPro" id="IPR038072">
    <property type="entry name" value="GspK_central_sf"/>
</dbReference>
<evidence type="ECO:0000313" key="13">
    <source>
        <dbReference type="EMBL" id="QTC88645.1"/>
    </source>
</evidence>
<keyword evidence="4 10" id="KW-1003">Cell membrane</keyword>
<sequence length="318" mass="34364">MALLTVLLLVAVMAAVAVLVLDDIRFSVRRTMNAETQSQAQWYAAGAEALARRQINRLRDLDPVKTPIQPDWNGRVLSFPVEDGTITARLSDGQACFNLNSVVEGQLEVYVARPLGLQQFVALGRALNLPEGRMRAIADALTDWIDTDTTPRAQGGEDAAYAGQTQPYRTAGTLLAEVSELRAVKGVDAATYATLRPYLCALPTTDLSPINPNTLRPDQAPLLVMLADGKLSLASARAAIAARPASGWSDANAFLMQGPMAGVQLSIPVQDQLTVLTRFFNLRVDVEYGGSRAVRTALIELPQAGPARTVIQRWTLDE</sequence>
<keyword evidence="5 10" id="KW-0997">Cell inner membrane</keyword>
<organism evidence="13 14">
    <name type="scientific">Brevundimonas pondensis</name>
    <dbReference type="NCBI Taxonomy" id="2774189"/>
    <lineage>
        <taxon>Bacteria</taxon>
        <taxon>Pseudomonadati</taxon>
        <taxon>Pseudomonadota</taxon>
        <taxon>Alphaproteobacteria</taxon>
        <taxon>Caulobacterales</taxon>
        <taxon>Caulobacteraceae</taxon>
        <taxon>Brevundimonas</taxon>
    </lineage>
</organism>
<dbReference type="PANTHER" id="PTHR38831:SF1">
    <property type="entry name" value="TYPE II SECRETION SYSTEM PROTEIN K-RELATED"/>
    <property type="match status" value="1"/>
</dbReference>
<keyword evidence="9 10" id="KW-0472">Membrane</keyword>
<keyword evidence="14" id="KW-1185">Reference proteome</keyword>
<dbReference type="NCBIfam" id="NF037980">
    <property type="entry name" value="T2SS_GspK"/>
    <property type="match status" value="1"/>
</dbReference>
<feature type="domain" description="T2SS protein K second SAM-like" evidence="11">
    <location>
        <begin position="210"/>
        <end position="275"/>
    </location>
</feature>
<gene>
    <name evidence="13" type="primary">gspK</name>
    <name evidence="13" type="ORF">IFE19_04550</name>
</gene>
<dbReference type="PANTHER" id="PTHR38831">
    <property type="entry name" value="TYPE II SECRETION SYSTEM PROTEIN K"/>
    <property type="match status" value="1"/>
</dbReference>
<name>A0ABX7SP31_9CAUL</name>
<feature type="domain" description="T2SS protein K first SAM-like" evidence="12">
    <location>
        <begin position="95"/>
        <end position="204"/>
    </location>
</feature>
<dbReference type="RefSeq" id="WP_207826079.1">
    <property type="nucleotide sequence ID" value="NZ_CP062006.1"/>
</dbReference>
<evidence type="ECO:0000256" key="9">
    <source>
        <dbReference type="ARBA" id="ARBA00023136"/>
    </source>
</evidence>
<evidence type="ECO:0000256" key="2">
    <source>
        <dbReference type="ARBA" id="ARBA00007246"/>
    </source>
</evidence>
<dbReference type="PIRSF" id="PIRSF002786">
    <property type="entry name" value="XcpX"/>
    <property type="match status" value="1"/>
</dbReference>
<dbReference type="InterPro" id="IPR049031">
    <property type="entry name" value="T2SSK_SAM-like_1st"/>
</dbReference>
<protein>
    <recommendedName>
        <fullName evidence="10">Type II secretion system protein K</fullName>
    </recommendedName>
</protein>
<evidence type="ECO:0000256" key="4">
    <source>
        <dbReference type="ARBA" id="ARBA00022475"/>
    </source>
</evidence>
<dbReference type="SUPFAM" id="SSF54523">
    <property type="entry name" value="Pili subunits"/>
    <property type="match status" value="1"/>
</dbReference>
<accession>A0ABX7SP31</accession>
<keyword evidence="8" id="KW-1133">Transmembrane helix</keyword>
<dbReference type="InterPro" id="IPR005628">
    <property type="entry name" value="GspK"/>
</dbReference>
<evidence type="ECO:0000259" key="12">
    <source>
        <dbReference type="Pfam" id="PF21687"/>
    </source>
</evidence>
<keyword evidence="3 10" id="KW-0813">Transport</keyword>
<dbReference type="Proteomes" id="UP000663942">
    <property type="component" value="Chromosome"/>
</dbReference>
<evidence type="ECO:0000256" key="10">
    <source>
        <dbReference type="PIRNR" id="PIRNR002786"/>
    </source>
</evidence>
<evidence type="ECO:0000256" key="3">
    <source>
        <dbReference type="ARBA" id="ARBA00022448"/>
    </source>
</evidence>
<reference evidence="13 14" key="1">
    <citation type="submission" date="2020-09" db="EMBL/GenBank/DDBJ databases">
        <title>Brevundimonas sp. LVF1 isolated from an oligotrophic pond in Goettingen, Germany.</title>
        <authorList>
            <person name="Friedrich I."/>
            <person name="Klassen A."/>
            <person name="Neubauer H."/>
            <person name="Schneider D."/>
            <person name="Hertel R."/>
            <person name="Daniel R."/>
        </authorList>
    </citation>
    <scope>NUCLEOTIDE SEQUENCE [LARGE SCALE GENOMIC DNA]</scope>
    <source>
        <strain evidence="13 14">LVF1</strain>
    </source>
</reference>
<dbReference type="Gene3D" id="3.30.1300.30">
    <property type="entry name" value="GSPII I/J protein-like"/>
    <property type="match status" value="1"/>
</dbReference>
<proteinExistence type="inferred from homology"/>
<evidence type="ECO:0000256" key="1">
    <source>
        <dbReference type="ARBA" id="ARBA00004533"/>
    </source>
</evidence>
<dbReference type="Pfam" id="PF21687">
    <property type="entry name" value="T2SSK_1st"/>
    <property type="match status" value="1"/>
</dbReference>
<evidence type="ECO:0000256" key="6">
    <source>
        <dbReference type="ARBA" id="ARBA00022692"/>
    </source>
</evidence>
<evidence type="ECO:0000256" key="7">
    <source>
        <dbReference type="ARBA" id="ARBA00022927"/>
    </source>
</evidence>
<comment type="subcellular location">
    <subcellularLocation>
        <location evidence="1 10">Cell inner membrane</location>
    </subcellularLocation>
</comment>
<comment type="similarity">
    <text evidence="2 10">Belongs to the GSP K family.</text>
</comment>
<evidence type="ECO:0000256" key="8">
    <source>
        <dbReference type="ARBA" id="ARBA00022989"/>
    </source>
</evidence>
<keyword evidence="6" id="KW-0812">Transmembrane</keyword>
<keyword evidence="7" id="KW-0653">Protein transport</keyword>
<dbReference type="InterPro" id="IPR049179">
    <property type="entry name" value="T2SSK_SAM-like_2nd"/>
</dbReference>
<dbReference type="Gene3D" id="1.10.40.60">
    <property type="entry name" value="EpsJ-like"/>
    <property type="match status" value="2"/>
</dbReference>
<evidence type="ECO:0000313" key="14">
    <source>
        <dbReference type="Proteomes" id="UP000663942"/>
    </source>
</evidence>
<dbReference type="InterPro" id="IPR045584">
    <property type="entry name" value="Pilin-like"/>
</dbReference>
<evidence type="ECO:0000256" key="5">
    <source>
        <dbReference type="ARBA" id="ARBA00022519"/>
    </source>
</evidence>
<evidence type="ECO:0000259" key="11">
    <source>
        <dbReference type="Pfam" id="PF03934"/>
    </source>
</evidence>
<dbReference type="Pfam" id="PF03934">
    <property type="entry name" value="T2SSK"/>
    <property type="match status" value="1"/>
</dbReference>
<dbReference type="EMBL" id="CP062006">
    <property type="protein sequence ID" value="QTC88645.1"/>
    <property type="molecule type" value="Genomic_DNA"/>
</dbReference>
<dbReference type="SUPFAM" id="SSF158544">
    <property type="entry name" value="GspK insert domain-like"/>
    <property type="match status" value="2"/>
</dbReference>